<protein>
    <submittedName>
        <fullName evidence="2">Uncharacterized protein</fullName>
    </submittedName>
</protein>
<reference evidence="2 3" key="1">
    <citation type="journal article" date="2018" name="New Phytol.">
        <title>Phylogenomics of Endogonaceae and evolution of mycorrhizas within Mucoromycota.</title>
        <authorList>
            <person name="Chang Y."/>
            <person name="Desiro A."/>
            <person name="Na H."/>
            <person name="Sandor L."/>
            <person name="Lipzen A."/>
            <person name="Clum A."/>
            <person name="Barry K."/>
            <person name="Grigoriev I.V."/>
            <person name="Martin F.M."/>
            <person name="Stajich J.E."/>
            <person name="Smith M.E."/>
            <person name="Bonito G."/>
            <person name="Spatafora J.W."/>
        </authorList>
    </citation>
    <scope>NUCLEOTIDE SEQUENCE [LARGE SCALE GENOMIC DNA]</scope>
    <source>
        <strain evidence="2 3">GMNB39</strain>
    </source>
</reference>
<accession>A0A432ZYN6</accession>
<dbReference type="AlphaFoldDB" id="A0A432ZYN6"/>
<evidence type="ECO:0000313" key="3">
    <source>
        <dbReference type="Proteomes" id="UP000268093"/>
    </source>
</evidence>
<feature type="non-terminal residue" evidence="2">
    <location>
        <position position="316"/>
    </location>
</feature>
<evidence type="ECO:0000313" key="2">
    <source>
        <dbReference type="EMBL" id="RUO95621.1"/>
    </source>
</evidence>
<feature type="region of interest" description="Disordered" evidence="1">
    <location>
        <begin position="183"/>
        <end position="221"/>
    </location>
</feature>
<organism evidence="2 3">
    <name type="scientific">Jimgerdemannia flammicorona</name>
    <dbReference type="NCBI Taxonomy" id="994334"/>
    <lineage>
        <taxon>Eukaryota</taxon>
        <taxon>Fungi</taxon>
        <taxon>Fungi incertae sedis</taxon>
        <taxon>Mucoromycota</taxon>
        <taxon>Mucoromycotina</taxon>
        <taxon>Endogonomycetes</taxon>
        <taxon>Endogonales</taxon>
        <taxon>Endogonaceae</taxon>
        <taxon>Jimgerdemannia</taxon>
    </lineage>
</organism>
<feature type="compositionally biased region" description="Polar residues" evidence="1">
    <location>
        <begin position="307"/>
        <end position="316"/>
    </location>
</feature>
<name>A0A432ZYN6_9FUNG</name>
<sequence length="316" mass="33975">MRTVTTRRFACFTSSQEFTPFLHSISTHHLNPNPPPRLPAPLTPHSFLSSPELDSDFFCLNRIVHISFSPLLSSTSRFKDLNLDQNLAPLKHSLGKAVTTGGEKLSRAVTNGSKGIGKAMEVLWAELEKGLDSGASSAAGPDREKEKKRRSLGPVYKSEVGFGATVSPAATYLQFDPRQSFNISYPRGSQTDLNRSPLSSYPPRQMTPLRTSTSNSASTSGDGTILGAINLEATTQQAGKLLSNVGTFFRNRQREIATAVREGWEPDRSAPATASAPPPSSSSGNNYGRRAVSLRLPTVMRPASGATPESQAGSRS</sequence>
<feature type="compositionally biased region" description="Polar residues" evidence="1">
    <location>
        <begin position="208"/>
        <end position="221"/>
    </location>
</feature>
<comment type="caution">
    <text evidence="2">The sequence shown here is derived from an EMBL/GenBank/DDBJ whole genome shotgun (WGS) entry which is preliminary data.</text>
</comment>
<feature type="region of interest" description="Disordered" evidence="1">
    <location>
        <begin position="133"/>
        <end position="152"/>
    </location>
</feature>
<dbReference type="Proteomes" id="UP000268093">
    <property type="component" value="Unassembled WGS sequence"/>
</dbReference>
<gene>
    <name evidence="2" type="ORF">BC936DRAFT_143599</name>
</gene>
<keyword evidence="3" id="KW-1185">Reference proteome</keyword>
<feature type="compositionally biased region" description="Polar residues" evidence="1">
    <location>
        <begin position="183"/>
        <end position="199"/>
    </location>
</feature>
<feature type="region of interest" description="Disordered" evidence="1">
    <location>
        <begin position="260"/>
        <end position="316"/>
    </location>
</feature>
<proteinExistence type="predicted"/>
<dbReference type="EMBL" id="RBNI01027612">
    <property type="protein sequence ID" value="RUO95621.1"/>
    <property type="molecule type" value="Genomic_DNA"/>
</dbReference>
<evidence type="ECO:0000256" key="1">
    <source>
        <dbReference type="SAM" id="MobiDB-lite"/>
    </source>
</evidence>